<dbReference type="eggNOG" id="COG1175">
    <property type="taxonomic scope" value="Bacteria"/>
</dbReference>
<keyword evidence="5 7" id="KW-1133">Transmembrane helix</keyword>
<feature type="transmembrane region" description="Helical" evidence="7">
    <location>
        <begin position="102"/>
        <end position="127"/>
    </location>
</feature>
<evidence type="ECO:0000256" key="5">
    <source>
        <dbReference type="ARBA" id="ARBA00022989"/>
    </source>
</evidence>
<dbReference type="SUPFAM" id="SSF161098">
    <property type="entry name" value="MetI-like"/>
    <property type="match status" value="1"/>
</dbReference>
<keyword evidence="10" id="KW-1185">Reference proteome</keyword>
<dbReference type="CDD" id="cd06261">
    <property type="entry name" value="TM_PBP2"/>
    <property type="match status" value="1"/>
</dbReference>
<dbReference type="HOGENOM" id="CLU_016047_0_2_9"/>
<dbReference type="Pfam" id="PF00528">
    <property type="entry name" value="BPD_transp_1"/>
    <property type="match status" value="1"/>
</dbReference>
<dbReference type="GO" id="GO:0005886">
    <property type="term" value="C:plasma membrane"/>
    <property type="evidence" value="ECO:0007669"/>
    <property type="project" value="UniProtKB-SubCell"/>
</dbReference>
<feature type="transmembrane region" description="Helical" evidence="7">
    <location>
        <begin position="165"/>
        <end position="182"/>
    </location>
</feature>
<feature type="transmembrane region" description="Helical" evidence="7">
    <location>
        <begin position="139"/>
        <end position="159"/>
    </location>
</feature>
<dbReference type="PROSITE" id="PS50928">
    <property type="entry name" value="ABC_TM1"/>
    <property type="match status" value="1"/>
</dbReference>
<feature type="transmembrane region" description="Helical" evidence="7">
    <location>
        <begin position="189"/>
        <end position="212"/>
    </location>
</feature>
<evidence type="ECO:0000256" key="3">
    <source>
        <dbReference type="ARBA" id="ARBA00022475"/>
    </source>
</evidence>
<dbReference type="InterPro" id="IPR035906">
    <property type="entry name" value="MetI-like_sf"/>
</dbReference>
<keyword evidence="2 7" id="KW-0813">Transport</keyword>
<dbReference type="Gene3D" id="1.10.3720.10">
    <property type="entry name" value="MetI-like"/>
    <property type="match status" value="1"/>
</dbReference>
<comment type="similarity">
    <text evidence="7">Belongs to the binding-protein-dependent transport system permease family.</text>
</comment>
<sequence>MRAADVTHLQDKEKQRLSVGDMTERYRIKSRSSWWKKSANYRIAALYLLPSVILFSVFLFYPMFYSLFLSFFFTNAQGEPSLFVGMENYQFLMQSASFRNSVVTTFAFVILTVPTSVALSLFLALLANEKLKGIGFFRTIFASTLGMSVAASAVIWLFIFHPTAGSLNAFINLLGFSNVAWLQDSTMALISVAITTVWMNTGFSFLIILGGLQNIDQDLYESSRIDGAKYLYQLRRITIPMLSPTLFFIITITFINSFQSFGQVDILTGGGPAEATNLIIYAIYREAFIYYQFGPASAMAMILFAVVLGITLLQFKFGEKKVHYQ</sequence>
<dbReference type="OrthoDB" id="9809173at2"/>
<name>D6XZA7_BACIE</name>
<evidence type="ECO:0000313" key="9">
    <source>
        <dbReference type="EMBL" id="ADI00392.1"/>
    </source>
</evidence>
<dbReference type="InterPro" id="IPR051393">
    <property type="entry name" value="ABC_transporter_permease"/>
</dbReference>
<dbReference type="PANTHER" id="PTHR30193">
    <property type="entry name" value="ABC TRANSPORTER PERMEASE PROTEIN"/>
    <property type="match status" value="1"/>
</dbReference>
<protein>
    <submittedName>
        <fullName evidence="9">Binding-protein-dependent transport systems inner membrane component</fullName>
    </submittedName>
</protein>
<comment type="subcellular location">
    <subcellularLocation>
        <location evidence="1 7">Cell membrane</location>
        <topology evidence="1 7">Multi-pass membrane protein</topology>
    </subcellularLocation>
</comment>
<accession>D6XZA7</accession>
<dbReference type="InterPro" id="IPR000515">
    <property type="entry name" value="MetI-like"/>
</dbReference>
<evidence type="ECO:0000259" key="8">
    <source>
        <dbReference type="PROSITE" id="PS50928"/>
    </source>
</evidence>
<feature type="transmembrane region" description="Helical" evidence="7">
    <location>
        <begin position="232"/>
        <end position="254"/>
    </location>
</feature>
<evidence type="ECO:0000256" key="2">
    <source>
        <dbReference type="ARBA" id="ARBA00022448"/>
    </source>
</evidence>
<dbReference type="RefSeq" id="WP_013173804.1">
    <property type="nucleotide sequence ID" value="NC_014219.1"/>
</dbReference>
<feature type="transmembrane region" description="Helical" evidence="7">
    <location>
        <begin position="39"/>
        <end position="61"/>
    </location>
</feature>
<evidence type="ECO:0000256" key="7">
    <source>
        <dbReference type="RuleBase" id="RU363032"/>
    </source>
</evidence>
<dbReference type="EMBL" id="CP001791">
    <property type="protein sequence ID" value="ADI00392.1"/>
    <property type="molecule type" value="Genomic_DNA"/>
</dbReference>
<evidence type="ECO:0000256" key="1">
    <source>
        <dbReference type="ARBA" id="ARBA00004651"/>
    </source>
</evidence>
<gene>
    <name evidence="9" type="ordered locus">Bsel_2903</name>
</gene>
<proteinExistence type="inferred from homology"/>
<dbReference type="AlphaFoldDB" id="D6XZA7"/>
<reference evidence="9" key="1">
    <citation type="submission" date="2009-10" db="EMBL/GenBank/DDBJ databases">
        <title>Complete sequence of Bacillus selenitireducens MLS10.</title>
        <authorList>
            <consortium name="US DOE Joint Genome Institute"/>
            <person name="Lucas S."/>
            <person name="Copeland A."/>
            <person name="Lapidus A."/>
            <person name="Glavina del Rio T."/>
            <person name="Dalin E."/>
            <person name="Tice H."/>
            <person name="Bruce D."/>
            <person name="Goodwin L."/>
            <person name="Pitluck S."/>
            <person name="Sims D."/>
            <person name="Brettin T."/>
            <person name="Detter J.C."/>
            <person name="Han C."/>
            <person name="Larimer F."/>
            <person name="Land M."/>
            <person name="Hauser L."/>
            <person name="Kyrpides N."/>
            <person name="Ovchinnikova G."/>
            <person name="Stolz J."/>
        </authorList>
    </citation>
    <scope>NUCLEOTIDE SEQUENCE [LARGE SCALE GENOMIC DNA]</scope>
    <source>
        <strain evidence="9">MLS10</strain>
    </source>
</reference>
<feature type="domain" description="ABC transmembrane type-1" evidence="8">
    <location>
        <begin position="102"/>
        <end position="314"/>
    </location>
</feature>
<dbReference type="STRING" id="439292.Bsel_2903"/>
<dbReference type="KEGG" id="bse:Bsel_2903"/>
<evidence type="ECO:0000256" key="4">
    <source>
        <dbReference type="ARBA" id="ARBA00022692"/>
    </source>
</evidence>
<dbReference type="PANTHER" id="PTHR30193:SF37">
    <property type="entry name" value="INNER MEMBRANE ABC TRANSPORTER PERMEASE PROTEIN YCJO"/>
    <property type="match status" value="1"/>
</dbReference>
<dbReference type="GO" id="GO:0055085">
    <property type="term" value="P:transmembrane transport"/>
    <property type="evidence" value="ECO:0007669"/>
    <property type="project" value="InterPro"/>
</dbReference>
<keyword evidence="3" id="KW-1003">Cell membrane</keyword>
<evidence type="ECO:0000313" key="10">
    <source>
        <dbReference type="Proteomes" id="UP000000271"/>
    </source>
</evidence>
<keyword evidence="6 7" id="KW-0472">Membrane</keyword>
<keyword evidence="4 7" id="KW-0812">Transmembrane</keyword>
<feature type="transmembrane region" description="Helical" evidence="7">
    <location>
        <begin position="296"/>
        <end position="315"/>
    </location>
</feature>
<evidence type="ECO:0000256" key="6">
    <source>
        <dbReference type="ARBA" id="ARBA00023136"/>
    </source>
</evidence>
<dbReference type="Proteomes" id="UP000000271">
    <property type="component" value="Chromosome"/>
</dbReference>
<organism evidence="9 10">
    <name type="scientific">Bacillus selenitireducens (strain ATCC 700615 / DSM 15326 / MLS10)</name>
    <dbReference type="NCBI Taxonomy" id="439292"/>
    <lineage>
        <taxon>Bacteria</taxon>
        <taxon>Bacillati</taxon>
        <taxon>Bacillota</taxon>
        <taxon>Bacilli</taxon>
        <taxon>Bacillales</taxon>
        <taxon>Bacillaceae</taxon>
        <taxon>Salisediminibacterium</taxon>
    </lineage>
</organism>